<evidence type="ECO:0000313" key="1">
    <source>
        <dbReference type="EMBL" id="KKN06369.1"/>
    </source>
</evidence>
<organism evidence="1">
    <name type="scientific">marine sediment metagenome</name>
    <dbReference type="NCBI Taxonomy" id="412755"/>
    <lineage>
        <taxon>unclassified sequences</taxon>
        <taxon>metagenomes</taxon>
        <taxon>ecological metagenomes</taxon>
    </lineage>
</organism>
<comment type="caution">
    <text evidence="1">The sequence shown here is derived from an EMBL/GenBank/DDBJ whole genome shotgun (WGS) entry which is preliminary data.</text>
</comment>
<name>A0A0F9MKZ1_9ZZZZ</name>
<sequence>MIKRKISTEEIKKVFSTKNADAIVDLIWSYDFGRLQETYIFDQFQNDELRETLLRHETDEEVIFQCVNKTWQTM</sequence>
<proteinExistence type="predicted"/>
<dbReference type="AlphaFoldDB" id="A0A0F9MKZ1"/>
<dbReference type="EMBL" id="LAZR01004699">
    <property type="protein sequence ID" value="KKN06369.1"/>
    <property type="molecule type" value="Genomic_DNA"/>
</dbReference>
<accession>A0A0F9MKZ1</accession>
<protein>
    <submittedName>
        <fullName evidence="1">Uncharacterized protein</fullName>
    </submittedName>
</protein>
<gene>
    <name evidence="1" type="ORF">LCGC14_1077950</name>
</gene>
<reference evidence="1" key="1">
    <citation type="journal article" date="2015" name="Nature">
        <title>Complex archaea that bridge the gap between prokaryotes and eukaryotes.</title>
        <authorList>
            <person name="Spang A."/>
            <person name="Saw J.H."/>
            <person name="Jorgensen S.L."/>
            <person name="Zaremba-Niedzwiedzka K."/>
            <person name="Martijn J."/>
            <person name="Lind A.E."/>
            <person name="van Eijk R."/>
            <person name="Schleper C."/>
            <person name="Guy L."/>
            <person name="Ettema T.J."/>
        </authorList>
    </citation>
    <scope>NUCLEOTIDE SEQUENCE</scope>
</reference>